<accession>A0A2A6CS42</accession>
<proteinExistence type="predicted"/>
<gene>
    <name evidence="1" type="primary">WBGene00106510</name>
</gene>
<dbReference type="EnsemblMetazoa" id="PPA16956.1">
    <property type="protein sequence ID" value="PPA16956.1"/>
    <property type="gene ID" value="WBGene00106510"/>
</dbReference>
<name>A0A2A6CS42_PRIPA</name>
<dbReference type="Proteomes" id="UP000005239">
    <property type="component" value="Unassembled WGS sequence"/>
</dbReference>
<reference evidence="1" key="2">
    <citation type="submission" date="2022-06" db="UniProtKB">
        <authorList>
            <consortium name="EnsemblMetazoa"/>
        </authorList>
    </citation>
    <scope>IDENTIFICATION</scope>
    <source>
        <strain evidence="1">PS312</strain>
    </source>
</reference>
<evidence type="ECO:0000313" key="2">
    <source>
        <dbReference type="Proteomes" id="UP000005239"/>
    </source>
</evidence>
<keyword evidence="2" id="KW-1185">Reference proteome</keyword>
<accession>A0A8R1UD32</accession>
<sequence>MADTSSAASPSLCGVTETLRLIWQYAHSWLSMNLLFSAGKCSASTLVPKARLRLSSNERETPGARASSLQHPAPLRLRSGHWQCGSGQYSLEGSSRRVFRLSYVQFGDDGVYDMDKIGHILKRIYFDSVVWFDTPNGFLNMFLYRYAAPTEGRSGCDHQGRSERVERPTFDSGFLDRVSEVVTRVRLQCYTDPSTVGFPTYNFLARVSAEENQGGKGERLGELSKIHCHFGFSQLSDTEPCFIQWMDYKRT</sequence>
<organism evidence="1 2">
    <name type="scientific">Pristionchus pacificus</name>
    <name type="common">Parasitic nematode worm</name>
    <dbReference type="NCBI Taxonomy" id="54126"/>
    <lineage>
        <taxon>Eukaryota</taxon>
        <taxon>Metazoa</taxon>
        <taxon>Ecdysozoa</taxon>
        <taxon>Nematoda</taxon>
        <taxon>Chromadorea</taxon>
        <taxon>Rhabditida</taxon>
        <taxon>Rhabditina</taxon>
        <taxon>Diplogasteromorpha</taxon>
        <taxon>Diplogasteroidea</taxon>
        <taxon>Neodiplogasteridae</taxon>
        <taxon>Pristionchus</taxon>
    </lineage>
</organism>
<reference evidence="2" key="1">
    <citation type="journal article" date="2008" name="Nat. Genet.">
        <title>The Pristionchus pacificus genome provides a unique perspective on nematode lifestyle and parasitism.</title>
        <authorList>
            <person name="Dieterich C."/>
            <person name="Clifton S.W."/>
            <person name="Schuster L.N."/>
            <person name="Chinwalla A."/>
            <person name="Delehaunty K."/>
            <person name="Dinkelacker I."/>
            <person name="Fulton L."/>
            <person name="Fulton R."/>
            <person name="Godfrey J."/>
            <person name="Minx P."/>
            <person name="Mitreva M."/>
            <person name="Roeseler W."/>
            <person name="Tian H."/>
            <person name="Witte H."/>
            <person name="Yang S.P."/>
            <person name="Wilson R.K."/>
            <person name="Sommer R.J."/>
        </authorList>
    </citation>
    <scope>NUCLEOTIDE SEQUENCE [LARGE SCALE GENOMIC DNA]</scope>
    <source>
        <strain evidence="2">PS312</strain>
    </source>
</reference>
<evidence type="ECO:0000313" key="1">
    <source>
        <dbReference type="EnsemblMetazoa" id="PPA16956.1"/>
    </source>
</evidence>
<dbReference type="AlphaFoldDB" id="A0A2A6CS42"/>
<protein>
    <submittedName>
        <fullName evidence="1">Uncharacterized protein</fullName>
    </submittedName>
</protein>